<dbReference type="AlphaFoldDB" id="A0A975PYF3"/>
<name>A0A975PYF3_9MYCO</name>
<evidence type="ECO:0000256" key="1">
    <source>
        <dbReference type="ARBA" id="ARBA00010652"/>
    </source>
</evidence>
<protein>
    <submittedName>
        <fullName evidence="4">PPE domain-containing protein</fullName>
    </submittedName>
</protein>
<dbReference type="SUPFAM" id="SSF140459">
    <property type="entry name" value="PE/PPE dimer-like"/>
    <property type="match status" value="1"/>
</dbReference>
<evidence type="ECO:0000259" key="2">
    <source>
        <dbReference type="Pfam" id="PF00823"/>
    </source>
</evidence>
<accession>A0A975PYF3</accession>
<dbReference type="KEGG" id="mspg:F6B93_20810"/>
<dbReference type="Pfam" id="PF12484">
    <property type="entry name" value="PPE-SVP"/>
    <property type="match status" value="1"/>
</dbReference>
<dbReference type="RefSeq" id="WP_211696776.1">
    <property type="nucleotide sequence ID" value="NZ_CP046600.1"/>
</dbReference>
<evidence type="ECO:0000259" key="3">
    <source>
        <dbReference type="Pfam" id="PF12484"/>
    </source>
</evidence>
<evidence type="ECO:0000313" key="4">
    <source>
        <dbReference type="EMBL" id="QUR69190.1"/>
    </source>
</evidence>
<dbReference type="GO" id="GO:0052572">
    <property type="term" value="P:response to host immune response"/>
    <property type="evidence" value="ECO:0007669"/>
    <property type="project" value="TreeGrafter"/>
</dbReference>
<dbReference type="FunFam" id="1.20.1260.20:FF:000001">
    <property type="entry name" value="PPE family protein PPE41"/>
    <property type="match status" value="1"/>
</dbReference>
<dbReference type="Pfam" id="PF00823">
    <property type="entry name" value="PPE"/>
    <property type="match status" value="1"/>
</dbReference>
<dbReference type="Gene3D" id="1.20.1260.20">
    <property type="entry name" value="PPE superfamily"/>
    <property type="match status" value="1"/>
</dbReference>
<organism evidence="4 5">
    <name type="scientific">Mycobacterium spongiae</name>
    <dbReference type="NCBI Taxonomy" id="886343"/>
    <lineage>
        <taxon>Bacteria</taxon>
        <taxon>Bacillati</taxon>
        <taxon>Actinomycetota</taxon>
        <taxon>Actinomycetes</taxon>
        <taxon>Mycobacteriales</taxon>
        <taxon>Mycobacteriaceae</taxon>
        <taxon>Mycobacterium</taxon>
    </lineage>
</organism>
<feature type="domain" description="PPE family C-terminal" evidence="3">
    <location>
        <begin position="329"/>
        <end position="411"/>
    </location>
</feature>
<sequence length="415" mass="40608">MLDFAMLPPEVNSGLMYSGPGSGPMLAAASAWDGLAAELRTSASSFGALVEGLTDISWLGPSAAAMAAAATPQVAWLGNAAGQAEQAAEQAMVAAGAYEAAFAATVPPPEIAANRALLMALLATNFLGQNTAAIAATEAEYAEMWAQDAAAMYGYAGASAAAAQLSPFNPAAPTVNLSALGNQAASVAQAVNTSATAQAITDIPKALSGLAGFTNEPPWLTDLAGALGLSGHTWNANGDGIIVNGLLGDVVHGLTGSPELDGSSMADAFRQWVGPARLMVTQMKDYFGLAHNLPKWAGEGAKAAAEAAVAAPAAIPAALSSTGLGGVAGAVGNAASVGGLSVPASWAGTAPAAATPAVLTSATNGLGAAAAVGESSHAFGGLPIMGSGASRGFNNFAAPRYGFKFSVLTQPPAGG</sequence>
<dbReference type="InterPro" id="IPR022171">
    <property type="entry name" value="PPE_C"/>
</dbReference>
<dbReference type="PANTHER" id="PTHR46766">
    <property type="entry name" value="GLUTAMINE-RICH PROTEIN 2"/>
    <property type="match status" value="1"/>
</dbReference>
<dbReference type="InterPro" id="IPR000030">
    <property type="entry name" value="PPE_dom"/>
</dbReference>
<comment type="similarity">
    <text evidence="1">Belongs to the mycobacterial PPE family.</text>
</comment>
<dbReference type="InterPro" id="IPR038332">
    <property type="entry name" value="PPE_sf"/>
</dbReference>
<feature type="domain" description="PPE" evidence="2">
    <location>
        <begin position="3"/>
        <end position="165"/>
    </location>
</feature>
<proteinExistence type="inferred from homology"/>
<gene>
    <name evidence="4" type="ORF">F6B93_20810</name>
</gene>
<dbReference type="PANTHER" id="PTHR46766:SF1">
    <property type="entry name" value="GLUTAMINE-RICH PROTEIN 2"/>
    <property type="match status" value="1"/>
</dbReference>
<evidence type="ECO:0000313" key="5">
    <source>
        <dbReference type="Proteomes" id="UP000682202"/>
    </source>
</evidence>
<keyword evidence="5" id="KW-1185">Reference proteome</keyword>
<dbReference type="Proteomes" id="UP000682202">
    <property type="component" value="Chromosome"/>
</dbReference>
<dbReference type="EMBL" id="CP046600">
    <property type="protein sequence ID" value="QUR69190.1"/>
    <property type="molecule type" value="Genomic_DNA"/>
</dbReference>
<reference evidence="4" key="1">
    <citation type="submission" date="2019-12" db="EMBL/GenBank/DDBJ databases">
        <title>Mycobacterium spongiae sp. nov.</title>
        <authorList>
            <person name="Stinear T."/>
        </authorList>
    </citation>
    <scope>NUCLEOTIDE SEQUENCE</scope>
    <source>
        <strain evidence="4">FSD4b-SM</strain>
    </source>
</reference>